<evidence type="ECO:0000256" key="1">
    <source>
        <dbReference type="SAM" id="MobiDB-lite"/>
    </source>
</evidence>
<comment type="caution">
    <text evidence="2">The sequence shown here is derived from an EMBL/GenBank/DDBJ whole genome shotgun (WGS) entry which is preliminary data.</text>
</comment>
<keyword evidence="3" id="KW-1185">Reference proteome</keyword>
<dbReference type="AlphaFoldDB" id="A0A4C1XJR6"/>
<gene>
    <name evidence="2" type="ORF">EVAR_56252_1</name>
</gene>
<feature type="region of interest" description="Disordered" evidence="1">
    <location>
        <begin position="36"/>
        <end position="104"/>
    </location>
</feature>
<proteinExistence type="predicted"/>
<evidence type="ECO:0000313" key="3">
    <source>
        <dbReference type="Proteomes" id="UP000299102"/>
    </source>
</evidence>
<dbReference type="Proteomes" id="UP000299102">
    <property type="component" value="Unassembled WGS sequence"/>
</dbReference>
<protein>
    <submittedName>
        <fullName evidence="2">Uncharacterized protein</fullName>
    </submittedName>
</protein>
<dbReference type="EMBL" id="BGZK01000848">
    <property type="protein sequence ID" value="GBP62734.1"/>
    <property type="molecule type" value="Genomic_DNA"/>
</dbReference>
<evidence type="ECO:0000313" key="2">
    <source>
        <dbReference type="EMBL" id="GBP62734.1"/>
    </source>
</evidence>
<sequence>MRGSTQSDGLRSYYVSVRSEEAPMVDKLEDYRLAEFGDHRKRERLKATRQRKKCIDGPPPLSSHAARTAPPPRPPPPPRARSRPTKDQSLRFPKGLASFPFITP</sequence>
<name>A0A4C1XJR6_EUMVA</name>
<reference evidence="2 3" key="1">
    <citation type="journal article" date="2019" name="Commun. Biol.">
        <title>The bagworm genome reveals a unique fibroin gene that provides high tensile strength.</title>
        <authorList>
            <person name="Kono N."/>
            <person name="Nakamura H."/>
            <person name="Ohtoshi R."/>
            <person name="Tomita M."/>
            <person name="Numata K."/>
            <person name="Arakawa K."/>
        </authorList>
    </citation>
    <scope>NUCLEOTIDE SEQUENCE [LARGE SCALE GENOMIC DNA]</scope>
</reference>
<organism evidence="2 3">
    <name type="scientific">Eumeta variegata</name>
    <name type="common">Bagworm moth</name>
    <name type="synonym">Eumeta japonica</name>
    <dbReference type="NCBI Taxonomy" id="151549"/>
    <lineage>
        <taxon>Eukaryota</taxon>
        <taxon>Metazoa</taxon>
        <taxon>Ecdysozoa</taxon>
        <taxon>Arthropoda</taxon>
        <taxon>Hexapoda</taxon>
        <taxon>Insecta</taxon>
        <taxon>Pterygota</taxon>
        <taxon>Neoptera</taxon>
        <taxon>Endopterygota</taxon>
        <taxon>Lepidoptera</taxon>
        <taxon>Glossata</taxon>
        <taxon>Ditrysia</taxon>
        <taxon>Tineoidea</taxon>
        <taxon>Psychidae</taxon>
        <taxon>Oiketicinae</taxon>
        <taxon>Eumeta</taxon>
    </lineage>
</organism>
<feature type="compositionally biased region" description="Basic residues" evidence="1">
    <location>
        <begin position="41"/>
        <end position="52"/>
    </location>
</feature>
<accession>A0A4C1XJR6</accession>
<feature type="compositionally biased region" description="Pro residues" evidence="1">
    <location>
        <begin position="69"/>
        <end position="79"/>
    </location>
</feature>